<evidence type="ECO:0000256" key="1">
    <source>
        <dbReference type="SAM" id="SignalP"/>
    </source>
</evidence>
<dbReference type="Proteomes" id="UP000295192">
    <property type="component" value="Unassembled WGS sequence"/>
</dbReference>
<organism evidence="2 3">
    <name type="scientific">Drosophila navojoa</name>
    <name type="common">Fruit fly</name>
    <dbReference type="NCBI Taxonomy" id="7232"/>
    <lineage>
        <taxon>Eukaryota</taxon>
        <taxon>Metazoa</taxon>
        <taxon>Ecdysozoa</taxon>
        <taxon>Arthropoda</taxon>
        <taxon>Hexapoda</taxon>
        <taxon>Insecta</taxon>
        <taxon>Pterygota</taxon>
        <taxon>Neoptera</taxon>
        <taxon>Endopterygota</taxon>
        <taxon>Diptera</taxon>
        <taxon>Brachycera</taxon>
        <taxon>Muscomorpha</taxon>
        <taxon>Ephydroidea</taxon>
        <taxon>Drosophilidae</taxon>
        <taxon>Drosophila</taxon>
    </lineage>
</organism>
<proteinExistence type="predicted"/>
<feature type="signal peptide" evidence="1">
    <location>
        <begin position="1"/>
        <end position="24"/>
    </location>
</feature>
<dbReference type="OMA" id="STQEICV"/>
<gene>
    <name evidence="2" type="ORF">AWZ03_013404</name>
</gene>
<protein>
    <recommendedName>
        <fullName evidence="4">DUF753 domain-containing protein</fullName>
    </recommendedName>
</protein>
<dbReference type="OrthoDB" id="8029473at2759"/>
<dbReference type="AlphaFoldDB" id="A0A484AUN9"/>
<keyword evidence="1" id="KW-0732">Signal</keyword>
<feature type="chain" id="PRO_5019776036" description="DUF753 domain-containing protein" evidence="1">
    <location>
        <begin position="25"/>
        <end position="150"/>
    </location>
</feature>
<reference evidence="2 3" key="1">
    <citation type="journal article" date="2019" name="J. Hered.">
        <title>An Improved Genome Assembly for Drosophila navojoa, the Basal Species in the mojavensis Cluster.</title>
        <authorList>
            <person name="Vanderlinde T."/>
            <person name="Dupim E.G."/>
            <person name="Nazario-Yepiz N.O."/>
            <person name="Carvalho A.B."/>
        </authorList>
    </citation>
    <scope>NUCLEOTIDE SEQUENCE [LARGE SCALE GENOMIC DNA]</scope>
    <source>
        <strain evidence="2">Navoj_Jal97</strain>
        <tissue evidence="2">Whole organism</tissue>
    </source>
</reference>
<evidence type="ECO:0000313" key="3">
    <source>
        <dbReference type="Proteomes" id="UP000295192"/>
    </source>
</evidence>
<name>A0A484AUN9_DRONA</name>
<dbReference type="EMBL" id="LSRL02000650">
    <property type="protein sequence ID" value="TDG40176.1"/>
    <property type="molecule type" value="Genomic_DNA"/>
</dbReference>
<accession>A0A484AUN9</accession>
<evidence type="ECO:0008006" key="4">
    <source>
        <dbReference type="Google" id="ProtNLM"/>
    </source>
</evidence>
<evidence type="ECO:0000313" key="2">
    <source>
        <dbReference type="EMBL" id="TDG40176.1"/>
    </source>
</evidence>
<keyword evidence="3" id="KW-1185">Reference proteome</keyword>
<sequence length="150" mass="16048">MMKGYLCVLTALAVFGWQLQLANSSCNLCQPSNDVACINQTAYRMCFGQETPSQAQIFNCPDGLVCTDKPQICFQRSETPASCGDTDSCGRCNANNVFACTSRTTFAFCFGATTPTTENGTCPAGRFCDASSADICVTKTTPNSIICHLD</sequence>
<comment type="caution">
    <text evidence="2">The sequence shown here is derived from an EMBL/GenBank/DDBJ whole genome shotgun (WGS) entry which is preliminary data.</text>
</comment>